<comment type="pathway">
    <text evidence="3">Protein modification; protein glycosylation.</text>
</comment>
<dbReference type="InParanoid" id="A0A163JXV3"/>
<comment type="catalytic activity">
    <reaction evidence="3">
        <text>a di-trans,poly-cis-dolichyl beta-D-mannosyl phosphate + L-threonyl-[protein] = 3-O-(alpha-D-mannosyl)-L-threonyl-[protein] + a di-trans,poly-cis-dolichyl phosphate + H(+)</text>
        <dbReference type="Rhea" id="RHEA:53396"/>
        <dbReference type="Rhea" id="RHEA-COMP:11060"/>
        <dbReference type="Rhea" id="RHEA-COMP:13547"/>
        <dbReference type="Rhea" id="RHEA-COMP:19498"/>
        <dbReference type="Rhea" id="RHEA-COMP:19501"/>
        <dbReference type="ChEBI" id="CHEBI:15378"/>
        <dbReference type="ChEBI" id="CHEBI:30013"/>
        <dbReference type="ChEBI" id="CHEBI:57683"/>
        <dbReference type="ChEBI" id="CHEBI:58211"/>
        <dbReference type="ChEBI" id="CHEBI:137323"/>
        <dbReference type="EC" id="2.4.1.109"/>
    </reaction>
</comment>
<dbReference type="EMBL" id="LT554016">
    <property type="protein sequence ID" value="SAM02773.1"/>
    <property type="molecule type" value="Genomic_DNA"/>
</dbReference>
<name>A0A163JXV3_ABSGL</name>
<comment type="subcellular location">
    <subcellularLocation>
        <location evidence="3">Endoplasmic reticulum membrane</location>
        <topology evidence="3">Multi-pass membrane protein</topology>
    </subcellularLocation>
</comment>
<comment type="similarity">
    <text evidence="3">Belongs to the glycosyltransferase 39 family.</text>
</comment>
<dbReference type="InterPro" id="IPR032421">
    <property type="entry name" value="PMT_4TMC"/>
</dbReference>
<organism evidence="5">
    <name type="scientific">Absidia glauca</name>
    <name type="common">Pin mould</name>
    <dbReference type="NCBI Taxonomy" id="4829"/>
    <lineage>
        <taxon>Eukaryota</taxon>
        <taxon>Fungi</taxon>
        <taxon>Fungi incertae sedis</taxon>
        <taxon>Mucoromycota</taxon>
        <taxon>Mucoromycotina</taxon>
        <taxon>Mucoromycetes</taxon>
        <taxon>Mucorales</taxon>
        <taxon>Cunninghamellaceae</taxon>
        <taxon>Absidia</taxon>
    </lineage>
</organism>
<dbReference type="GO" id="GO:0005789">
    <property type="term" value="C:endoplasmic reticulum membrane"/>
    <property type="evidence" value="ECO:0007669"/>
    <property type="project" value="UniProtKB-SubCell"/>
</dbReference>
<dbReference type="InterPro" id="IPR036300">
    <property type="entry name" value="MIR_dom_sf"/>
</dbReference>
<dbReference type="PANTHER" id="PTHR10050">
    <property type="entry name" value="DOLICHYL-PHOSPHATE-MANNOSE--PROTEIN MANNOSYLTRANSFERASE"/>
    <property type="match status" value="1"/>
</dbReference>
<dbReference type="Gene3D" id="2.80.10.50">
    <property type="match status" value="1"/>
</dbReference>
<feature type="domain" description="MIR" evidence="4">
    <location>
        <begin position="19"/>
        <end position="73"/>
    </location>
</feature>
<dbReference type="Pfam" id="PF16192">
    <property type="entry name" value="PMT_4TMC"/>
    <property type="match status" value="1"/>
</dbReference>
<keyword evidence="1" id="KW-0677">Repeat</keyword>
<feature type="transmembrane region" description="Helical" evidence="3">
    <location>
        <begin position="358"/>
        <end position="377"/>
    </location>
</feature>
<keyword evidence="3" id="KW-1133">Transmembrane helix</keyword>
<evidence type="ECO:0000313" key="6">
    <source>
        <dbReference type="Proteomes" id="UP000078561"/>
    </source>
</evidence>
<gene>
    <name evidence="5" type="primary">ABSGL_08589.1 scaffold 10421</name>
</gene>
<dbReference type="AlphaFoldDB" id="A0A163JXV3"/>
<feature type="domain" description="MIR" evidence="4">
    <location>
        <begin position="95"/>
        <end position="155"/>
    </location>
</feature>
<comment type="catalytic activity">
    <reaction evidence="3">
        <text>a di-trans,poly-cis-dolichyl beta-D-mannosyl phosphate + L-seryl-[protein] = 3-O-(alpha-D-mannosyl)-L-seryl-[protein] + a di-trans,poly-cis-dolichyl phosphate + H(+)</text>
        <dbReference type="Rhea" id="RHEA:17377"/>
        <dbReference type="Rhea" id="RHEA-COMP:9863"/>
        <dbReference type="Rhea" id="RHEA-COMP:13546"/>
        <dbReference type="Rhea" id="RHEA-COMP:19498"/>
        <dbReference type="Rhea" id="RHEA-COMP:19501"/>
        <dbReference type="ChEBI" id="CHEBI:15378"/>
        <dbReference type="ChEBI" id="CHEBI:29999"/>
        <dbReference type="ChEBI" id="CHEBI:57683"/>
        <dbReference type="ChEBI" id="CHEBI:58211"/>
        <dbReference type="ChEBI" id="CHEBI:137321"/>
        <dbReference type="EC" id="2.4.1.109"/>
    </reaction>
</comment>
<keyword evidence="6" id="KW-1185">Reference proteome</keyword>
<comment type="caution">
    <text evidence="3">Lacks conserved residue(s) required for the propagation of feature annotation.</text>
</comment>
<dbReference type="STRING" id="4829.A0A163JXV3"/>
<dbReference type="SMART" id="SM00472">
    <property type="entry name" value="MIR"/>
    <property type="match status" value="3"/>
</dbReference>
<keyword evidence="2" id="KW-0325">Glycoprotein</keyword>
<comment type="function">
    <text evidence="3">Transfers mannose from Dol-P-mannose to Ser or Thr residues on proteins.</text>
</comment>
<dbReference type="OrthoDB" id="292747at2759"/>
<feature type="domain" description="MIR" evidence="4">
    <location>
        <begin position="158"/>
        <end position="214"/>
    </location>
</feature>
<reference evidence="5" key="1">
    <citation type="submission" date="2016-04" db="EMBL/GenBank/DDBJ databases">
        <authorList>
            <person name="Evans L.H."/>
            <person name="Alamgir A."/>
            <person name="Owens N."/>
            <person name="Weber N.D."/>
            <person name="Virtaneva K."/>
            <person name="Barbian K."/>
            <person name="Babar A."/>
            <person name="Rosenke K."/>
        </authorList>
    </citation>
    <scope>NUCLEOTIDE SEQUENCE [LARGE SCALE GENOMIC DNA]</scope>
    <source>
        <strain evidence="5">CBS 101.48</strain>
    </source>
</reference>
<feature type="transmembrane region" description="Helical" evidence="3">
    <location>
        <begin position="327"/>
        <end position="346"/>
    </location>
</feature>
<keyword evidence="3" id="KW-0808">Transferase</keyword>
<feature type="transmembrane region" description="Helical" evidence="3">
    <location>
        <begin position="289"/>
        <end position="307"/>
    </location>
</feature>
<evidence type="ECO:0000313" key="5">
    <source>
        <dbReference type="EMBL" id="SAM02773.1"/>
    </source>
</evidence>
<accession>A0A163JXV3</accession>
<evidence type="ECO:0000256" key="2">
    <source>
        <dbReference type="ARBA" id="ARBA00023180"/>
    </source>
</evidence>
<dbReference type="SUPFAM" id="SSF82109">
    <property type="entry name" value="MIR domain"/>
    <property type="match status" value="1"/>
</dbReference>
<dbReference type="UniPathway" id="UPA00378"/>
<keyword evidence="3" id="KW-0472">Membrane</keyword>
<keyword evidence="3" id="KW-0256">Endoplasmic reticulum</keyword>
<sequence>MMSSVFQHSLIGNDIQDSPLDITYGSAVTLRHMGTNGGYLHSHKSVYPEGSQQQQITLYPYQDDNNWWIIRKMNDTMDDDKQTGDVLGSDQKTWLDYVRHGDLIRLEHIVTSPKRLHSHDIQAPISGQEAYKEVSGYGFPDYEGDSNDFWRVMIPKGDGRLKTLRTSFQLIHPLQACALYSGNKKLPDWGFGQQEVACIQNGKLPKTLWMVEETRHDLLPESTTTMVNYPHAGFWMKFKELHQRMWTANNELTESHPYQSRPSDWPMLRRGVSFWARDGRHIYFLGNPVLYWSSTISIFMFLILSFFFKVRAHRHIKERFDPQRQAFFQASAGFYTMAWAFHYLPFYGMGRQLFLHHYLPALYCGLLMLGVGVDCILQKWKDPVGIVGSAKETSSTTKTTALSSETNTVETKTTTTTTATTTILSTPPSLYKLVLLRWMFTGLCVLVIGAIFCQYAPLTYGSDWDQRSCQEAQWLPLWEFDCGRYTQGQDLSSLTHDGNAPTSFSLNPKDRDAILQYLPHTEL</sequence>
<dbReference type="InterPro" id="IPR016093">
    <property type="entry name" value="MIR_motif"/>
</dbReference>
<dbReference type="OMA" id="WTREACE"/>
<protein>
    <recommendedName>
        <fullName evidence="3">Dolichyl-phosphate-mannose--protein mannosyltransferase</fullName>
        <ecNumber evidence="3">2.4.1.109</ecNumber>
    </recommendedName>
</protein>
<evidence type="ECO:0000256" key="3">
    <source>
        <dbReference type="RuleBase" id="RU367007"/>
    </source>
</evidence>
<keyword evidence="3" id="KW-0328">Glycosyltransferase</keyword>
<dbReference type="Proteomes" id="UP000078561">
    <property type="component" value="Unassembled WGS sequence"/>
</dbReference>
<dbReference type="Pfam" id="PF02815">
    <property type="entry name" value="MIR"/>
    <property type="match status" value="1"/>
</dbReference>
<evidence type="ECO:0000259" key="4">
    <source>
        <dbReference type="PROSITE" id="PS50919"/>
    </source>
</evidence>
<evidence type="ECO:0000256" key="1">
    <source>
        <dbReference type="ARBA" id="ARBA00022737"/>
    </source>
</evidence>
<proteinExistence type="inferred from homology"/>
<dbReference type="EC" id="2.4.1.109" evidence="3"/>
<feature type="transmembrane region" description="Helical" evidence="3">
    <location>
        <begin position="435"/>
        <end position="457"/>
    </location>
</feature>
<keyword evidence="3" id="KW-0812">Transmembrane</keyword>
<dbReference type="GO" id="GO:0004169">
    <property type="term" value="F:dolichyl-phosphate-mannose-protein mannosyltransferase activity"/>
    <property type="evidence" value="ECO:0007669"/>
    <property type="project" value="UniProtKB-UniRule"/>
</dbReference>
<dbReference type="PANTHER" id="PTHR10050:SF50">
    <property type="entry name" value="DOLICHYL-PHOSPHATE-MANNOSE--PROTEIN MANNOSYLTRANSFERASE 1-RELATED"/>
    <property type="match status" value="1"/>
</dbReference>
<dbReference type="PROSITE" id="PS50919">
    <property type="entry name" value="MIR"/>
    <property type="match status" value="3"/>
</dbReference>
<dbReference type="InterPro" id="IPR027005">
    <property type="entry name" value="PMT-like"/>
</dbReference>